<organism evidence="1">
    <name type="scientific">Arundo donax</name>
    <name type="common">Giant reed</name>
    <name type="synonym">Donax arundinaceus</name>
    <dbReference type="NCBI Taxonomy" id="35708"/>
    <lineage>
        <taxon>Eukaryota</taxon>
        <taxon>Viridiplantae</taxon>
        <taxon>Streptophyta</taxon>
        <taxon>Embryophyta</taxon>
        <taxon>Tracheophyta</taxon>
        <taxon>Spermatophyta</taxon>
        <taxon>Magnoliopsida</taxon>
        <taxon>Liliopsida</taxon>
        <taxon>Poales</taxon>
        <taxon>Poaceae</taxon>
        <taxon>PACMAD clade</taxon>
        <taxon>Arundinoideae</taxon>
        <taxon>Arundineae</taxon>
        <taxon>Arundo</taxon>
    </lineage>
</organism>
<protein>
    <submittedName>
        <fullName evidence="1">Uncharacterized protein</fullName>
    </submittedName>
</protein>
<reference evidence="1" key="1">
    <citation type="submission" date="2014-09" db="EMBL/GenBank/DDBJ databases">
        <authorList>
            <person name="Magalhaes I.L.F."/>
            <person name="Oliveira U."/>
            <person name="Santos F.R."/>
            <person name="Vidigal T.H.D.A."/>
            <person name="Brescovit A.D."/>
            <person name="Santos A.J."/>
        </authorList>
    </citation>
    <scope>NUCLEOTIDE SEQUENCE</scope>
    <source>
        <tissue evidence="1">Shoot tissue taken approximately 20 cm above the soil surface</tissue>
    </source>
</reference>
<evidence type="ECO:0000313" key="1">
    <source>
        <dbReference type="EMBL" id="JAD59026.1"/>
    </source>
</evidence>
<accession>A0A0A9B6P4</accession>
<dbReference type="EMBL" id="GBRH01238869">
    <property type="protein sequence ID" value="JAD59026.1"/>
    <property type="molecule type" value="Transcribed_RNA"/>
</dbReference>
<dbReference type="AlphaFoldDB" id="A0A0A9B6P4"/>
<name>A0A0A9B6P4_ARUDO</name>
<reference evidence="1" key="2">
    <citation type="journal article" date="2015" name="Data Brief">
        <title>Shoot transcriptome of the giant reed, Arundo donax.</title>
        <authorList>
            <person name="Barrero R.A."/>
            <person name="Guerrero F.D."/>
            <person name="Moolhuijzen P."/>
            <person name="Goolsby J.A."/>
            <person name="Tidwell J."/>
            <person name="Bellgard S.E."/>
            <person name="Bellgard M.I."/>
        </authorList>
    </citation>
    <scope>NUCLEOTIDE SEQUENCE</scope>
    <source>
        <tissue evidence="1">Shoot tissue taken approximately 20 cm above the soil surface</tissue>
    </source>
</reference>
<sequence>MRRRWPSASRWLGLVLISEK</sequence>
<proteinExistence type="predicted"/>